<name>A0ABD6CZJ7_9EURY</name>
<gene>
    <name evidence="2" type="ORF">ACFSBJ_12350</name>
</gene>
<dbReference type="Proteomes" id="UP001597075">
    <property type="component" value="Unassembled WGS sequence"/>
</dbReference>
<comment type="caution">
    <text evidence="2">The sequence shown here is derived from an EMBL/GenBank/DDBJ whole genome shotgun (WGS) entry which is preliminary data.</text>
</comment>
<dbReference type="EMBL" id="JBHUDL010000010">
    <property type="protein sequence ID" value="MFD1634515.1"/>
    <property type="molecule type" value="Genomic_DNA"/>
</dbReference>
<accession>A0ABD6CZJ7</accession>
<feature type="transmembrane region" description="Helical" evidence="1">
    <location>
        <begin position="37"/>
        <end position="58"/>
    </location>
</feature>
<keyword evidence="3" id="KW-1185">Reference proteome</keyword>
<evidence type="ECO:0000256" key="1">
    <source>
        <dbReference type="SAM" id="Phobius"/>
    </source>
</evidence>
<evidence type="ECO:0008006" key="4">
    <source>
        <dbReference type="Google" id="ProtNLM"/>
    </source>
</evidence>
<dbReference type="AlphaFoldDB" id="A0ABD6CZJ7"/>
<evidence type="ECO:0000313" key="2">
    <source>
        <dbReference type="EMBL" id="MFD1634515.1"/>
    </source>
</evidence>
<feature type="transmembrane region" description="Helical" evidence="1">
    <location>
        <begin position="64"/>
        <end position="81"/>
    </location>
</feature>
<proteinExistence type="predicted"/>
<protein>
    <recommendedName>
        <fullName evidence="4">YcxB family protein</fullName>
    </recommendedName>
</protein>
<keyword evidence="1" id="KW-0472">Membrane</keyword>
<organism evidence="2 3">
    <name type="scientific">Haloplanus ruber</name>
    <dbReference type="NCBI Taxonomy" id="869892"/>
    <lineage>
        <taxon>Archaea</taxon>
        <taxon>Methanobacteriati</taxon>
        <taxon>Methanobacteriota</taxon>
        <taxon>Stenosarchaea group</taxon>
        <taxon>Halobacteria</taxon>
        <taxon>Halobacteriales</taxon>
        <taxon>Haloferacaceae</taxon>
        <taxon>Haloplanus</taxon>
    </lineage>
</organism>
<keyword evidence="1" id="KW-0812">Transmembrane</keyword>
<sequence>MPSFRTKRGRCHLDDGRLHLESSLRGQFRRYREGNRLLFYTAVAGVLAGIGFVVGKLLAGDLRTLLLVGAIAVLVVGVARASNYLRGFTTADEVPLAAIEYVRPVRGTKGLTRPRFVIVYATDGNTRRRYVMMPSLWLSYGEAEFQRATEMFRDAGLTIRED</sequence>
<keyword evidence="1" id="KW-1133">Transmembrane helix</keyword>
<dbReference type="RefSeq" id="WP_256404761.1">
    <property type="nucleotide sequence ID" value="NZ_CP187151.1"/>
</dbReference>
<evidence type="ECO:0000313" key="3">
    <source>
        <dbReference type="Proteomes" id="UP001597075"/>
    </source>
</evidence>
<reference evidence="2 3" key="1">
    <citation type="journal article" date="2019" name="Int. J. Syst. Evol. Microbiol.">
        <title>The Global Catalogue of Microorganisms (GCM) 10K type strain sequencing project: providing services to taxonomists for standard genome sequencing and annotation.</title>
        <authorList>
            <consortium name="The Broad Institute Genomics Platform"/>
            <consortium name="The Broad Institute Genome Sequencing Center for Infectious Disease"/>
            <person name="Wu L."/>
            <person name="Ma J."/>
        </authorList>
    </citation>
    <scope>NUCLEOTIDE SEQUENCE [LARGE SCALE GENOMIC DNA]</scope>
    <source>
        <strain evidence="2 3">CGMCC 1.10594</strain>
    </source>
</reference>